<sequence length="401" mass="45335">MQLSDYKFLNAMLLNSQTLSPNLQIAIEVQRIFRPRKHGMDVVAHELLKRLPYGEDSFDYHVMVKPDADACLSSIPHRIIHTIRRAPYFIWEQYFLPKACRQYHADVLHCTANTAPLNSKVPLILTLHDVIFLEKSARQANTNWYQRLGNIYRGLIVTKIAKKALKIITVSEFQRDVIAEKLKISKDKIKVVYNGADERFFVRHTQETISNTLGKLGLLRGYIFFMANTDPRKNTTGVLKAYAKLLQHNNNAPRLLMKGINREKLNVLLAKTDLQWLEQKIDTIEYIDCADLPMIYQGASMLWFPSFSEGFGLPIVEAMASGTPVVTSSVSCMPEIAGDAALYIDPGKPASLAFAAHIILTDPTVAGRLSEVGTQRAALFNWEDAAKKTVSVYHEVEKMIK</sequence>
<dbReference type="Gene3D" id="3.40.50.2000">
    <property type="entry name" value="Glycogen Phosphorylase B"/>
    <property type="match status" value="2"/>
</dbReference>
<dbReference type="Pfam" id="PF00534">
    <property type="entry name" value="Glycos_transf_1"/>
    <property type="match status" value="1"/>
</dbReference>
<protein>
    <submittedName>
        <fullName evidence="4">Glycosyltransferase involved in cell wall biosynthesis</fullName>
    </submittedName>
</protein>
<dbReference type="PANTHER" id="PTHR46401:SF2">
    <property type="entry name" value="GLYCOSYLTRANSFERASE WBBK-RELATED"/>
    <property type="match status" value="1"/>
</dbReference>
<dbReference type="InterPro" id="IPR028098">
    <property type="entry name" value="Glyco_trans_4-like_N"/>
</dbReference>
<keyword evidence="1 4" id="KW-0808">Transferase</keyword>
<dbReference type="CDD" id="cd03809">
    <property type="entry name" value="GT4_MtfB-like"/>
    <property type="match status" value="1"/>
</dbReference>
<reference evidence="4 5" key="1">
    <citation type="submission" date="2018-05" db="EMBL/GenBank/DDBJ databases">
        <title>Genomic Encyclopedia of Archaeal and Bacterial Type Strains, Phase II (KMG-II): from individual species to whole genera.</title>
        <authorList>
            <person name="Goeker M."/>
        </authorList>
    </citation>
    <scope>NUCLEOTIDE SEQUENCE [LARGE SCALE GENOMIC DNA]</scope>
    <source>
        <strain evidence="4 5">DSM 19975</strain>
    </source>
</reference>
<name>A0A316HFU1_9SPHI</name>
<keyword evidence="5" id="KW-1185">Reference proteome</keyword>
<dbReference type="GO" id="GO:0016757">
    <property type="term" value="F:glycosyltransferase activity"/>
    <property type="evidence" value="ECO:0007669"/>
    <property type="project" value="InterPro"/>
</dbReference>
<organism evidence="4 5">
    <name type="scientific">Mucilaginibacter oryzae</name>
    <dbReference type="NCBI Taxonomy" id="468058"/>
    <lineage>
        <taxon>Bacteria</taxon>
        <taxon>Pseudomonadati</taxon>
        <taxon>Bacteroidota</taxon>
        <taxon>Sphingobacteriia</taxon>
        <taxon>Sphingobacteriales</taxon>
        <taxon>Sphingobacteriaceae</taxon>
        <taxon>Mucilaginibacter</taxon>
    </lineage>
</organism>
<feature type="domain" description="Glycosyltransferase subfamily 4-like N-terminal" evidence="3">
    <location>
        <begin position="39"/>
        <end position="198"/>
    </location>
</feature>
<dbReference type="Proteomes" id="UP000245678">
    <property type="component" value="Unassembled WGS sequence"/>
</dbReference>
<proteinExistence type="predicted"/>
<comment type="caution">
    <text evidence="4">The sequence shown here is derived from an EMBL/GenBank/DDBJ whole genome shotgun (WGS) entry which is preliminary data.</text>
</comment>
<gene>
    <name evidence="4" type="ORF">LX99_01813</name>
</gene>
<evidence type="ECO:0000259" key="2">
    <source>
        <dbReference type="Pfam" id="PF00534"/>
    </source>
</evidence>
<evidence type="ECO:0000256" key="1">
    <source>
        <dbReference type="ARBA" id="ARBA00022679"/>
    </source>
</evidence>
<dbReference type="AlphaFoldDB" id="A0A316HFU1"/>
<feature type="domain" description="Glycosyl transferase family 1" evidence="2">
    <location>
        <begin position="222"/>
        <end position="373"/>
    </location>
</feature>
<dbReference type="InterPro" id="IPR001296">
    <property type="entry name" value="Glyco_trans_1"/>
</dbReference>
<accession>A0A316HFU1</accession>
<dbReference type="SUPFAM" id="SSF53756">
    <property type="entry name" value="UDP-Glycosyltransferase/glycogen phosphorylase"/>
    <property type="match status" value="1"/>
</dbReference>
<dbReference type="PANTHER" id="PTHR46401">
    <property type="entry name" value="GLYCOSYLTRANSFERASE WBBK-RELATED"/>
    <property type="match status" value="1"/>
</dbReference>
<dbReference type="EMBL" id="QGHA01000002">
    <property type="protein sequence ID" value="PWK79356.1"/>
    <property type="molecule type" value="Genomic_DNA"/>
</dbReference>
<evidence type="ECO:0000313" key="5">
    <source>
        <dbReference type="Proteomes" id="UP000245678"/>
    </source>
</evidence>
<evidence type="ECO:0000259" key="3">
    <source>
        <dbReference type="Pfam" id="PF13439"/>
    </source>
</evidence>
<dbReference type="Pfam" id="PF13439">
    <property type="entry name" value="Glyco_transf_4"/>
    <property type="match status" value="1"/>
</dbReference>
<evidence type="ECO:0000313" key="4">
    <source>
        <dbReference type="EMBL" id="PWK79356.1"/>
    </source>
</evidence>